<evidence type="ECO:0000313" key="2">
    <source>
        <dbReference type="EMBL" id="PES94590.1"/>
    </source>
</evidence>
<sequence length="509" mass="59337">MYILSVNPILKGKRNLKPINLLSLINAKETLEETVFDSYTNNFNVQIKDAELVDLKSLAIELLSVFKSVSITEGFYIGYTINQIGKEFDLLRFGENTIINIELKKVNTGIKMKEQLIKNKYYLGFSGKEVLNFTYVASEKRVYYLNGNEDFTEVEISFLIEQLEKQKLIDIGNIHNYFNPSNYLVSPFNSTEDFLAGRYFLTEHQGNVKKQILRLPTKTGPNFISVEGYAGTGKTLLTYDIAKEYINHLQRVLIFHCGSLNDGHRELINNHNWTIAPVKNYRLYNLQNFDLIIFDEVQRISKIQLEDLLSKIKETKAKCVFSYDPAQCLAKWETDNNIPEFIKEQVSPTHYKLTDKIRTNKELAAFIKNLFDLSKRDSNQDYSNVDIHYFKSNVGALSYMEVLREQEWKIIRYTPSQYDNFPYDKFQSSIDESAHNVVGQEYDNVVAVIDEYFFYNENGQLTTRGIKYYYDVTKMLFQMVTRARKKLRIIIINNEDVLNKCLGILNTNR</sequence>
<gene>
    <name evidence="2" type="ORF">CN491_16110</name>
</gene>
<comment type="caution">
    <text evidence="2">The sequence shown here is derived from an EMBL/GenBank/DDBJ whole genome shotgun (WGS) entry which is preliminary data.</text>
</comment>
<dbReference type="SUPFAM" id="SSF52540">
    <property type="entry name" value="P-loop containing nucleoside triphosphate hydrolases"/>
    <property type="match status" value="1"/>
</dbReference>
<dbReference type="AlphaFoldDB" id="A0A2B2FZQ1"/>
<name>A0A2B2FZQ1_BACCE</name>
<dbReference type="Pfam" id="PF09848">
    <property type="entry name" value="SLFN-g3_helicase"/>
    <property type="match status" value="1"/>
</dbReference>
<accession>A0A2B2FZQ1</accession>
<dbReference type="EMBL" id="NTZF01000013">
    <property type="protein sequence ID" value="PES94590.1"/>
    <property type="molecule type" value="Genomic_DNA"/>
</dbReference>
<dbReference type="Proteomes" id="UP000220900">
    <property type="component" value="Unassembled WGS sequence"/>
</dbReference>
<protein>
    <recommendedName>
        <fullName evidence="1">Schlafen group 3-like DNA/RNA helicase domain-containing protein</fullName>
    </recommendedName>
</protein>
<organism evidence="2 3">
    <name type="scientific">Bacillus cereus</name>
    <dbReference type="NCBI Taxonomy" id="1396"/>
    <lineage>
        <taxon>Bacteria</taxon>
        <taxon>Bacillati</taxon>
        <taxon>Bacillota</taxon>
        <taxon>Bacilli</taxon>
        <taxon>Bacillales</taxon>
        <taxon>Bacillaceae</taxon>
        <taxon>Bacillus</taxon>
        <taxon>Bacillus cereus group</taxon>
    </lineage>
</organism>
<feature type="domain" description="Schlafen group 3-like DNA/RNA helicase" evidence="1">
    <location>
        <begin position="224"/>
        <end position="392"/>
    </location>
</feature>
<proteinExistence type="predicted"/>
<evidence type="ECO:0000313" key="3">
    <source>
        <dbReference type="Proteomes" id="UP000220900"/>
    </source>
</evidence>
<dbReference type="InterPro" id="IPR018647">
    <property type="entry name" value="SLFN_3-like_DNA/RNA_helicase"/>
</dbReference>
<evidence type="ECO:0000259" key="1">
    <source>
        <dbReference type="Pfam" id="PF09848"/>
    </source>
</evidence>
<dbReference type="Gene3D" id="3.40.50.300">
    <property type="entry name" value="P-loop containing nucleotide triphosphate hydrolases"/>
    <property type="match status" value="1"/>
</dbReference>
<dbReference type="InterPro" id="IPR027417">
    <property type="entry name" value="P-loop_NTPase"/>
</dbReference>
<reference evidence="2 3" key="1">
    <citation type="submission" date="2017-09" db="EMBL/GenBank/DDBJ databases">
        <title>Large-scale bioinformatics analysis of Bacillus genomes uncovers conserved roles of natural products in bacterial physiology.</title>
        <authorList>
            <consortium name="Agbiome Team Llc"/>
            <person name="Bleich R.M."/>
            <person name="Grubbs K.J."/>
            <person name="Santa Maria K.C."/>
            <person name="Allen S.E."/>
            <person name="Farag S."/>
            <person name="Shank E.A."/>
            <person name="Bowers A."/>
        </authorList>
    </citation>
    <scope>NUCLEOTIDE SEQUENCE [LARGE SCALE GENOMIC DNA]</scope>
    <source>
        <strain evidence="2 3">AFS002368</strain>
    </source>
</reference>